<dbReference type="RefSeq" id="WP_143417384.1">
    <property type="nucleotide sequence ID" value="NZ_VJXR01000008.1"/>
</dbReference>
<gene>
    <name evidence="2" type="ORF">FJ693_04795</name>
</gene>
<dbReference type="PANTHER" id="PTHR36503">
    <property type="entry name" value="BLR2520 PROTEIN"/>
    <property type="match status" value="1"/>
</dbReference>
<name>A0A552WV70_9MICO</name>
<keyword evidence="3" id="KW-1185">Reference proteome</keyword>
<accession>A0A552WV70</accession>
<evidence type="ECO:0000259" key="1">
    <source>
        <dbReference type="Pfam" id="PF22677"/>
    </source>
</evidence>
<dbReference type="Pfam" id="PF22677">
    <property type="entry name" value="Ble-like_N"/>
    <property type="match status" value="1"/>
</dbReference>
<comment type="caution">
    <text evidence="2">The sequence shown here is derived from an EMBL/GenBank/DDBJ whole genome shotgun (WGS) entry which is preliminary data.</text>
</comment>
<dbReference type="PANTHER" id="PTHR36503:SF2">
    <property type="entry name" value="BLR2408 PROTEIN"/>
    <property type="match status" value="1"/>
</dbReference>
<protein>
    <submittedName>
        <fullName evidence="2">Glyoxalase</fullName>
    </submittedName>
</protein>
<dbReference type="InterPro" id="IPR029068">
    <property type="entry name" value="Glyas_Bleomycin-R_OHBP_Dase"/>
</dbReference>
<dbReference type="AlphaFoldDB" id="A0A552WV70"/>
<dbReference type="Proteomes" id="UP000318693">
    <property type="component" value="Unassembled WGS sequence"/>
</dbReference>
<sequence length="150" mass="16660">MATEIFVNLPTTDLERAKAFYTGLGWRINDNFTDHNAACIIIDEHLYLMILTREFFATFTDKAIADPHTSAQVEVALSRESRAEVDALLEKALASGGTELREAQDYGFMYARDFEDPDGNNFSALWMDPVAAEKGPEAFMAQQGQQEAGA</sequence>
<feature type="domain" description="Glyoxalase/Bleomycin resistance-like N-terminal" evidence="1">
    <location>
        <begin position="5"/>
        <end position="40"/>
    </location>
</feature>
<organism evidence="2 3">
    <name type="scientific">Georgenia yuyongxinii</name>
    <dbReference type="NCBI Taxonomy" id="2589797"/>
    <lineage>
        <taxon>Bacteria</taxon>
        <taxon>Bacillati</taxon>
        <taxon>Actinomycetota</taxon>
        <taxon>Actinomycetes</taxon>
        <taxon>Micrococcales</taxon>
        <taxon>Bogoriellaceae</taxon>
        <taxon>Georgenia</taxon>
    </lineage>
</organism>
<evidence type="ECO:0000313" key="3">
    <source>
        <dbReference type="Proteomes" id="UP000318693"/>
    </source>
</evidence>
<dbReference type="InterPro" id="IPR053863">
    <property type="entry name" value="Glyoxy/Ble-like_N"/>
</dbReference>
<dbReference type="SUPFAM" id="SSF54593">
    <property type="entry name" value="Glyoxalase/Bleomycin resistance protein/Dihydroxybiphenyl dioxygenase"/>
    <property type="match status" value="1"/>
</dbReference>
<dbReference type="EMBL" id="VJXR01000008">
    <property type="protein sequence ID" value="TRW46606.1"/>
    <property type="molecule type" value="Genomic_DNA"/>
</dbReference>
<reference evidence="2 3" key="1">
    <citation type="submission" date="2019-07" db="EMBL/GenBank/DDBJ databases">
        <title>Georgenia wutianyii sp. nov. and Georgenia *** sp. nov. isolated from plateau pika (Ochotona curzoniae) in the Qinghai-Tibet plateau of China.</title>
        <authorList>
            <person name="Tian Z."/>
        </authorList>
    </citation>
    <scope>NUCLEOTIDE SEQUENCE [LARGE SCALE GENOMIC DNA]</scope>
    <source>
        <strain evidence="2 3">Z446</strain>
    </source>
</reference>
<evidence type="ECO:0000313" key="2">
    <source>
        <dbReference type="EMBL" id="TRW46606.1"/>
    </source>
</evidence>
<dbReference type="Gene3D" id="3.10.180.10">
    <property type="entry name" value="2,3-Dihydroxybiphenyl 1,2-Dioxygenase, domain 1"/>
    <property type="match status" value="1"/>
</dbReference>
<proteinExistence type="predicted"/>